<gene>
    <name evidence="1" type="ORF">SAMN05216406_1675</name>
</gene>
<name>A0A1H2HV44_9PROT</name>
<dbReference type="Gene3D" id="2.60.40.420">
    <property type="entry name" value="Cupredoxins - blue copper proteins"/>
    <property type="match status" value="1"/>
</dbReference>
<protein>
    <recommendedName>
        <fullName evidence="3">Plastocyanin</fullName>
    </recommendedName>
</protein>
<evidence type="ECO:0000313" key="1">
    <source>
        <dbReference type="EMBL" id="SDU35752.1"/>
    </source>
</evidence>
<keyword evidence="2" id="KW-1185">Reference proteome</keyword>
<dbReference type="Proteomes" id="UP000182882">
    <property type="component" value="Unassembled WGS sequence"/>
</dbReference>
<organism evidence="1 2">
    <name type="scientific">Nitrosomonas ureae</name>
    <dbReference type="NCBI Taxonomy" id="44577"/>
    <lineage>
        <taxon>Bacteria</taxon>
        <taxon>Pseudomonadati</taxon>
        <taxon>Pseudomonadota</taxon>
        <taxon>Betaproteobacteria</taxon>
        <taxon>Nitrosomonadales</taxon>
        <taxon>Nitrosomonadaceae</taxon>
        <taxon>Nitrosomonas</taxon>
    </lineage>
</organism>
<dbReference type="EMBL" id="FNLN01000067">
    <property type="protein sequence ID" value="SDU35752.1"/>
    <property type="molecule type" value="Genomic_DNA"/>
</dbReference>
<dbReference type="InterPro" id="IPR008972">
    <property type="entry name" value="Cupredoxin"/>
</dbReference>
<evidence type="ECO:0000313" key="2">
    <source>
        <dbReference type="Proteomes" id="UP000182882"/>
    </source>
</evidence>
<dbReference type="KEGG" id="nur:ATY38_12365"/>
<evidence type="ECO:0008006" key="3">
    <source>
        <dbReference type="Google" id="ProtNLM"/>
    </source>
</evidence>
<dbReference type="CDD" id="cd04221">
    <property type="entry name" value="MauL"/>
    <property type="match status" value="1"/>
</dbReference>
<dbReference type="RefSeq" id="WP_062559574.1">
    <property type="nucleotide sequence ID" value="NZ_CP013341.1"/>
</dbReference>
<sequence length="210" mass="23598">MSKIRQIIMLFVVVWPSIGSAQLKIQLFDQDNKPVSQAVISIPTKIASATDGQKAVMDQINQQFVPHVLTINQGQFVLFPNRDNIRHHVYSFSGPKPFEIKLYKGTPTLPELFDKPGIVVLGCNVHDHMVGYIYVTDNNLVAMTNENGVADFEAQVPDTVKIWHAQLAEGADKIITAPLVKKNDQGVWQLTTNLRPVIVKTPRKFKPRFN</sequence>
<accession>A0A1H2HV44</accession>
<dbReference type="AlphaFoldDB" id="A0A1H2HV44"/>
<dbReference type="SUPFAM" id="SSF49503">
    <property type="entry name" value="Cupredoxins"/>
    <property type="match status" value="1"/>
</dbReference>
<dbReference type="InterPro" id="IPR034242">
    <property type="entry name" value="MauL"/>
</dbReference>
<proteinExistence type="predicted"/>
<reference evidence="2" key="1">
    <citation type="submission" date="2016-10" db="EMBL/GenBank/DDBJ databases">
        <authorList>
            <person name="Varghese N."/>
            <person name="Submissions S."/>
        </authorList>
    </citation>
    <scope>NUCLEOTIDE SEQUENCE [LARGE SCALE GENOMIC DNA]</scope>
    <source>
        <strain evidence="2">Nm10</strain>
    </source>
</reference>